<dbReference type="PANTHER" id="PTHR30432">
    <property type="entry name" value="TRANSCRIPTIONAL REGULATOR MODE"/>
    <property type="match status" value="1"/>
</dbReference>
<evidence type="ECO:0000256" key="1">
    <source>
        <dbReference type="SAM" id="MobiDB-lite"/>
    </source>
</evidence>
<sequence length="148" mass="16610">MKNRPLTDHVPTVRLHLWLDTDDGLFFGTGRALLLERIEKHGSLKKAAEELGMSYRAAWGKIKQSEKILGFELITRNSRRGGYELTDFGRLVRDRFVAWFDAVEKAALAKAGEIFPWDVQGYRGKAAGKEHPADESPDACPTPPDDLS</sequence>
<feature type="domain" description="HTH lysR-type" evidence="2">
    <location>
        <begin position="35"/>
        <end position="90"/>
    </location>
</feature>
<keyword evidence="3" id="KW-0238">DNA-binding</keyword>
<accession>A0A0W8G3K2</accession>
<dbReference type="InterPro" id="IPR051815">
    <property type="entry name" value="Molybdate_resp_trans_reg"/>
</dbReference>
<name>A0A0W8G3K2_9ZZZZ</name>
<feature type="region of interest" description="Disordered" evidence="1">
    <location>
        <begin position="126"/>
        <end position="148"/>
    </location>
</feature>
<comment type="caution">
    <text evidence="3">The sequence shown here is derived from an EMBL/GenBank/DDBJ whole genome shotgun (WGS) entry which is preliminary data.</text>
</comment>
<dbReference type="GO" id="GO:0003677">
    <property type="term" value="F:DNA binding"/>
    <property type="evidence" value="ECO:0007669"/>
    <property type="project" value="UniProtKB-KW"/>
</dbReference>
<dbReference type="InterPro" id="IPR036390">
    <property type="entry name" value="WH_DNA-bd_sf"/>
</dbReference>
<evidence type="ECO:0000313" key="3">
    <source>
        <dbReference type="EMBL" id="KUG27764.1"/>
    </source>
</evidence>
<dbReference type="EMBL" id="LNQE01000291">
    <property type="protein sequence ID" value="KUG27764.1"/>
    <property type="molecule type" value="Genomic_DNA"/>
</dbReference>
<dbReference type="Gene3D" id="1.10.10.10">
    <property type="entry name" value="Winged helix-like DNA-binding domain superfamily/Winged helix DNA-binding domain"/>
    <property type="match status" value="1"/>
</dbReference>
<dbReference type="InterPro" id="IPR000847">
    <property type="entry name" value="LysR_HTH_N"/>
</dbReference>
<organism evidence="3">
    <name type="scientific">hydrocarbon metagenome</name>
    <dbReference type="NCBI Taxonomy" id="938273"/>
    <lineage>
        <taxon>unclassified sequences</taxon>
        <taxon>metagenomes</taxon>
        <taxon>ecological metagenomes</taxon>
    </lineage>
</organism>
<reference evidence="3" key="1">
    <citation type="journal article" date="2015" name="Proc. Natl. Acad. Sci. U.S.A.">
        <title>Networks of energetic and metabolic interactions define dynamics in microbial communities.</title>
        <authorList>
            <person name="Embree M."/>
            <person name="Liu J.K."/>
            <person name="Al-Bassam M.M."/>
            <person name="Zengler K."/>
        </authorList>
    </citation>
    <scope>NUCLEOTIDE SEQUENCE</scope>
</reference>
<gene>
    <name evidence="3" type="ORF">ASZ90_002387</name>
</gene>
<dbReference type="GO" id="GO:0003700">
    <property type="term" value="F:DNA-binding transcription factor activity"/>
    <property type="evidence" value="ECO:0007669"/>
    <property type="project" value="InterPro"/>
</dbReference>
<dbReference type="SUPFAM" id="SSF46785">
    <property type="entry name" value="Winged helix' DNA-binding domain"/>
    <property type="match status" value="1"/>
</dbReference>
<protein>
    <submittedName>
        <fullName evidence="3">Dna-binding domain of mode / molybdate-binding domain of mode</fullName>
    </submittedName>
</protein>
<proteinExistence type="predicted"/>
<dbReference type="PANTHER" id="PTHR30432:SF1">
    <property type="entry name" value="DNA-BINDING TRANSCRIPTIONAL DUAL REGULATOR MODE"/>
    <property type="match status" value="1"/>
</dbReference>
<dbReference type="InterPro" id="IPR036388">
    <property type="entry name" value="WH-like_DNA-bd_sf"/>
</dbReference>
<dbReference type="Pfam" id="PF00126">
    <property type="entry name" value="HTH_1"/>
    <property type="match status" value="1"/>
</dbReference>
<dbReference type="AlphaFoldDB" id="A0A0W8G3K2"/>
<evidence type="ECO:0000259" key="2">
    <source>
        <dbReference type="Pfam" id="PF00126"/>
    </source>
</evidence>